<evidence type="ECO:0000313" key="1">
    <source>
        <dbReference type="EMBL" id="GGY75096.1"/>
    </source>
</evidence>
<name>A0ABQ3B2P5_9GAMM</name>
<dbReference type="EMBL" id="BMYZ01000001">
    <property type="protein sequence ID" value="GGY75096.1"/>
    <property type="molecule type" value="Genomic_DNA"/>
</dbReference>
<organism evidence="1 2">
    <name type="scientific">Cellvibrio zantedeschiae</name>
    <dbReference type="NCBI Taxonomy" id="1237077"/>
    <lineage>
        <taxon>Bacteria</taxon>
        <taxon>Pseudomonadati</taxon>
        <taxon>Pseudomonadota</taxon>
        <taxon>Gammaproteobacteria</taxon>
        <taxon>Cellvibrionales</taxon>
        <taxon>Cellvibrionaceae</taxon>
        <taxon>Cellvibrio</taxon>
    </lineage>
</organism>
<dbReference type="Proteomes" id="UP000619761">
    <property type="component" value="Unassembled WGS sequence"/>
</dbReference>
<evidence type="ECO:0008006" key="3">
    <source>
        <dbReference type="Google" id="ProtNLM"/>
    </source>
</evidence>
<dbReference type="InterPro" id="IPR032710">
    <property type="entry name" value="NTF2-like_dom_sf"/>
</dbReference>
<reference evidence="2" key="1">
    <citation type="journal article" date="2019" name="Int. J. Syst. Evol. Microbiol.">
        <title>The Global Catalogue of Microorganisms (GCM) 10K type strain sequencing project: providing services to taxonomists for standard genome sequencing and annotation.</title>
        <authorList>
            <consortium name="The Broad Institute Genomics Platform"/>
            <consortium name="The Broad Institute Genome Sequencing Center for Infectious Disease"/>
            <person name="Wu L."/>
            <person name="Ma J."/>
        </authorList>
    </citation>
    <scope>NUCLEOTIDE SEQUENCE [LARGE SCALE GENOMIC DNA]</scope>
    <source>
        <strain evidence="2">KCTC 32239</strain>
    </source>
</reference>
<gene>
    <name evidence="1" type="ORF">GCM10011613_20740</name>
</gene>
<dbReference type="SUPFAM" id="SSF54427">
    <property type="entry name" value="NTF2-like"/>
    <property type="match status" value="1"/>
</dbReference>
<accession>A0ABQ3B2P5</accession>
<sequence length="122" mass="14257">MKDSITITKACFDAYVRKDRAAIELLINDEFSFTSPLDNRIDRKTYFERCWPNSEHITEFKFITLAPHEDKVFVTYEGKSTGGEVFRNTEVFTLRGEKIIEVEVYFGWSLPHKAPDHGFLEN</sequence>
<protein>
    <recommendedName>
        <fullName evidence="3">Ketosteroid isomerase</fullName>
    </recommendedName>
</protein>
<dbReference type="Gene3D" id="3.10.450.50">
    <property type="match status" value="1"/>
</dbReference>
<proteinExistence type="predicted"/>
<dbReference type="RefSeq" id="WP_189418087.1">
    <property type="nucleotide sequence ID" value="NZ_BMYZ01000001.1"/>
</dbReference>
<keyword evidence="2" id="KW-1185">Reference proteome</keyword>
<comment type="caution">
    <text evidence="1">The sequence shown here is derived from an EMBL/GenBank/DDBJ whole genome shotgun (WGS) entry which is preliminary data.</text>
</comment>
<evidence type="ECO:0000313" key="2">
    <source>
        <dbReference type="Proteomes" id="UP000619761"/>
    </source>
</evidence>